<comment type="caution">
    <text evidence="2">The sequence shown here is derived from an EMBL/GenBank/DDBJ whole genome shotgun (WGS) entry which is preliminary data.</text>
</comment>
<reference evidence="2 3" key="1">
    <citation type="journal article" date="2016" name="Nat. Commun.">
        <title>Thousands of microbial genomes shed light on interconnected biogeochemical processes in an aquifer system.</title>
        <authorList>
            <person name="Anantharaman K."/>
            <person name="Brown C.T."/>
            <person name="Hug L.A."/>
            <person name="Sharon I."/>
            <person name="Castelle C.J."/>
            <person name="Probst A.J."/>
            <person name="Thomas B.C."/>
            <person name="Singh A."/>
            <person name="Wilkins M.J."/>
            <person name="Karaoz U."/>
            <person name="Brodie E.L."/>
            <person name="Williams K.H."/>
            <person name="Hubbard S.S."/>
            <person name="Banfield J.F."/>
        </authorList>
    </citation>
    <scope>NUCLEOTIDE SEQUENCE [LARGE SCALE GENOMIC DNA]</scope>
</reference>
<dbReference type="Gene3D" id="1.10.10.10">
    <property type="entry name" value="Winged helix-like DNA-binding domain superfamily/Winged helix DNA-binding domain"/>
    <property type="match status" value="1"/>
</dbReference>
<sequence>MSIQTDNLPGLLEPFGLSQEEARIYLYLVEKRITTALSVSRHLHLGRTKVYRLLDKLIEKQLAVQRVDSAGFKFVANDPSQLDILLFRKEGEVAVLRKSLPQILATLKSRLGVAQPGSQIIYYRGKNGLSQVNWNLLRAKMEFASFEVATANAYLPKREAEKLRRQLVEKKIMTRTITNRKIIESFTEVSEMVSQWWQIRHIPSSILKIQADIFIYNDVYTACHYLEDGDIFCFEMYNRQLAEMQKQLFENLWKQAKKMEIVNDHGKAIITK</sequence>
<evidence type="ECO:0000313" key="3">
    <source>
        <dbReference type="Proteomes" id="UP000178040"/>
    </source>
</evidence>
<dbReference type="InterPro" id="IPR036390">
    <property type="entry name" value="WH_DNA-bd_sf"/>
</dbReference>
<dbReference type="EMBL" id="MGAI01000026">
    <property type="protein sequence ID" value="OGK44577.1"/>
    <property type="molecule type" value="Genomic_DNA"/>
</dbReference>
<gene>
    <name evidence="2" type="ORF">A3B40_05330</name>
</gene>
<accession>A0A1F7IMI3</accession>
<dbReference type="Pfam" id="PF01978">
    <property type="entry name" value="TrmB"/>
    <property type="match status" value="1"/>
</dbReference>
<dbReference type="InterPro" id="IPR051797">
    <property type="entry name" value="TrmB-like"/>
</dbReference>
<dbReference type="Proteomes" id="UP000178040">
    <property type="component" value="Unassembled WGS sequence"/>
</dbReference>
<dbReference type="PANTHER" id="PTHR34293">
    <property type="entry name" value="HTH-TYPE TRANSCRIPTIONAL REGULATOR TRMBL2"/>
    <property type="match status" value="1"/>
</dbReference>
<evidence type="ECO:0000313" key="2">
    <source>
        <dbReference type="EMBL" id="OGK44577.1"/>
    </source>
</evidence>
<name>A0A1F7IMI3_9BACT</name>
<dbReference type="InterPro" id="IPR036388">
    <property type="entry name" value="WH-like_DNA-bd_sf"/>
</dbReference>
<evidence type="ECO:0000259" key="1">
    <source>
        <dbReference type="Pfam" id="PF01978"/>
    </source>
</evidence>
<dbReference type="SUPFAM" id="SSF46785">
    <property type="entry name" value="Winged helix' DNA-binding domain"/>
    <property type="match status" value="1"/>
</dbReference>
<feature type="domain" description="Transcription regulator TrmB N-terminal" evidence="1">
    <location>
        <begin position="12"/>
        <end position="79"/>
    </location>
</feature>
<dbReference type="AlphaFoldDB" id="A0A1F7IMI3"/>
<protein>
    <recommendedName>
        <fullName evidence="1">Transcription regulator TrmB N-terminal domain-containing protein</fullName>
    </recommendedName>
</protein>
<proteinExistence type="predicted"/>
<organism evidence="2 3">
    <name type="scientific">Candidatus Roizmanbacteria bacterium RIFCSPLOWO2_01_FULL_37_16</name>
    <dbReference type="NCBI Taxonomy" id="1802058"/>
    <lineage>
        <taxon>Bacteria</taxon>
        <taxon>Candidatus Roizmaniibacteriota</taxon>
    </lineage>
</organism>
<dbReference type="PANTHER" id="PTHR34293:SF1">
    <property type="entry name" value="HTH-TYPE TRANSCRIPTIONAL REGULATOR TRMBL2"/>
    <property type="match status" value="1"/>
</dbReference>
<dbReference type="InterPro" id="IPR002831">
    <property type="entry name" value="Tscrpt_reg_TrmB_N"/>
</dbReference>